<sequence>MHLTPREQERLTIFTVAELARRRRARGRVLNAPEAVALLCDEILERAWDGVPLDDIVEQARSLLTADDVMDGVADLVPQVQVEAMFPSGTALVAVDRPFGPPRGAGPGAVAVAAGDVEINAGRDRGRLAIRNGGELIVYLSSHFPLAEANPALSFDRAAAAGMRLDVPAGTAVAFPPGTERLVEVVRA</sequence>
<keyword evidence="3" id="KW-0378">Hydrolase</keyword>
<dbReference type="InterPro" id="IPR002026">
    <property type="entry name" value="Urease_gamma/gamma-beta_su"/>
</dbReference>
<dbReference type="Gene3D" id="2.10.150.10">
    <property type="entry name" value="Urease, beta subunit"/>
    <property type="match status" value="1"/>
</dbReference>
<organism evidence="5 6">
    <name type="scientific">Sphaerisporangium rufum</name>
    <dbReference type="NCBI Taxonomy" id="1381558"/>
    <lineage>
        <taxon>Bacteria</taxon>
        <taxon>Bacillati</taxon>
        <taxon>Actinomycetota</taxon>
        <taxon>Actinomycetes</taxon>
        <taxon>Streptosporangiales</taxon>
        <taxon>Streptosporangiaceae</taxon>
        <taxon>Sphaerisporangium</taxon>
    </lineage>
</organism>
<dbReference type="GO" id="GO:0035550">
    <property type="term" value="C:urease complex"/>
    <property type="evidence" value="ECO:0007669"/>
    <property type="project" value="InterPro"/>
</dbReference>
<proteinExistence type="predicted"/>
<dbReference type="SUPFAM" id="SSF51278">
    <property type="entry name" value="Urease, beta-subunit"/>
    <property type="match status" value="1"/>
</dbReference>
<dbReference type="Pfam" id="PF00699">
    <property type="entry name" value="Urease_beta"/>
    <property type="match status" value="1"/>
</dbReference>
<keyword evidence="6" id="KW-1185">Reference proteome</keyword>
<comment type="caution">
    <text evidence="5">The sequence shown here is derived from an EMBL/GenBank/DDBJ whole genome shotgun (WGS) entry which is preliminary data.</text>
</comment>
<dbReference type="GO" id="GO:0016151">
    <property type="term" value="F:nickel cation binding"/>
    <property type="evidence" value="ECO:0007669"/>
    <property type="project" value="InterPro"/>
</dbReference>
<evidence type="ECO:0000256" key="1">
    <source>
        <dbReference type="ARBA" id="ARBA00004897"/>
    </source>
</evidence>
<dbReference type="InterPro" id="IPR002019">
    <property type="entry name" value="Urease_beta-like"/>
</dbReference>
<comment type="pathway">
    <text evidence="1">Nitrogen metabolism; urea degradation; CO(2) and NH(3) from urea (urease route): step 1/1.</text>
</comment>
<dbReference type="EMBL" id="BOOU01000032">
    <property type="protein sequence ID" value="GII77094.1"/>
    <property type="molecule type" value="Genomic_DNA"/>
</dbReference>
<evidence type="ECO:0000256" key="4">
    <source>
        <dbReference type="ARBA" id="ARBA00047778"/>
    </source>
</evidence>
<dbReference type="NCBIfam" id="TIGR00193">
    <property type="entry name" value="urease_gam"/>
    <property type="match status" value="1"/>
</dbReference>
<dbReference type="AlphaFoldDB" id="A0A919QZM2"/>
<evidence type="ECO:0000256" key="3">
    <source>
        <dbReference type="ARBA" id="ARBA00022801"/>
    </source>
</evidence>
<dbReference type="SUPFAM" id="SSF54111">
    <property type="entry name" value="Urease, gamma-subunit"/>
    <property type="match status" value="1"/>
</dbReference>
<dbReference type="InterPro" id="IPR050069">
    <property type="entry name" value="Urease_subunit"/>
</dbReference>
<dbReference type="InterPro" id="IPR036463">
    <property type="entry name" value="Urease_gamma_sf"/>
</dbReference>
<dbReference type="PANTHER" id="PTHR33569">
    <property type="entry name" value="UREASE"/>
    <property type="match status" value="1"/>
</dbReference>
<dbReference type="GO" id="GO:0043419">
    <property type="term" value="P:urea catabolic process"/>
    <property type="evidence" value="ECO:0007669"/>
    <property type="project" value="InterPro"/>
</dbReference>
<gene>
    <name evidence="5" type="primary">ureAB</name>
    <name evidence="5" type="ORF">Sru01_20760</name>
</gene>
<comment type="catalytic activity">
    <reaction evidence="4">
        <text>urea + 2 H2O + H(+) = hydrogencarbonate + 2 NH4(+)</text>
        <dbReference type="Rhea" id="RHEA:20557"/>
        <dbReference type="ChEBI" id="CHEBI:15377"/>
        <dbReference type="ChEBI" id="CHEBI:15378"/>
        <dbReference type="ChEBI" id="CHEBI:16199"/>
        <dbReference type="ChEBI" id="CHEBI:17544"/>
        <dbReference type="ChEBI" id="CHEBI:28938"/>
        <dbReference type="EC" id="3.5.1.5"/>
    </reaction>
</comment>
<protein>
    <recommendedName>
        <fullName evidence="2">urease</fullName>
        <ecNumber evidence="2">3.5.1.5</ecNumber>
    </recommendedName>
</protein>
<reference evidence="5" key="1">
    <citation type="submission" date="2021-01" db="EMBL/GenBank/DDBJ databases">
        <title>Whole genome shotgun sequence of Sphaerisporangium rufum NBRC 109079.</title>
        <authorList>
            <person name="Komaki H."/>
            <person name="Tamura T."/>
        </authorList>
    </citation>
    <scope>NUCLEOTIDE SEQUENCE</scope>
    <source>
        <strain evidence="5">NBRC 109079</strain>
    </source>
</reference>
<dbReference type="GO" id="GO:0009039">
    <property type="term" value="F:urease activity"/>
    <property type="evidence" value="ECO:0007669"/>
    <property type="project" value="UniProtKB-EC"/>
</dbReference>
<dbReference type="PANTHER" id="PTHR33569:SF1">
    <property type="entry name" value="UREASE"/>
    <property type="match status" value="1"/>
</dbReference>
<evidence type="ECO:0000313" key="6">
    <source>
        <dbReference type="Proteomes" id="UP000655287"/>
    </source>
</evidence>
<dbReference type="EC" id="3.5.1.5" evidence="2"/>
<dbReference type="Proteomes" id="UP000655287">
    <property type="component" value="Unassembled WGS sequence"/>
</dbReference>
<evidence type="ECO:0000256" key="2">
    <source>
        <dbReference type="ARBA" id="ARBA00012934"/>
    </source>
</evidence>
<dbReference type="InterPro" id="IPR036461">
    <property type="entry name" value="Urease_betasu_sf"/>
</dbReference>
<name>A0A919QZM2_9ACTN</name>
<dbReference type="Gene3D" id="3.30.280.10">
    <property type="entry name" value="Urease, gamma-like subunit"/>
    <property type="match status" value="1"/>
</dbReference>
<evidence type="ECO:0000313" key="5">
    <source>
        <dbReference type="EMBL" id="GII77094.1"/>
    </source>
</evidence>
<dbReference type="CDD" id="cd00390">
    <property type="entry name" value="Urease_gamma"/>
    <property type="match status" value="1"/>
</dbReference>
<accession>A0A919QZM2</accession>
<dbReference type="Pfam" id="PF00547">
    <property type="entry name" value="Urease_gamma"/>
    <property type="match status" value="1"/>
</dbReference>
<dbReference type="RefSeq" id="WP_203983832.1">
    <property type="nucleotide sequence ID" value="NZ_BOOU01000032.1"/>
</dbReference>